<protein>
    <submittedName>
        <fullName evidence="5">GntR family transcriptional regulator</fullName>
    </submittedName>
</protein>
<evidence type="ECO:0000259" key="4">
    <source>
        <dbReference type="PROSITE" id="PS50949"/>
    </source>
</evidence>
<gene>
    <name evidence="5" type="ORF">KTC_27250</name>
</gene>
<organism evidence="5">
    <name type="scientific">Thermosporothrix sp. COM3</name>
    <dbReference type="NCBI Taxonomy" id="2490863"/>
    <lineage>
        <taxon>Bacteria</taxon>
        <taxon>Bacillati</taxon>
        <taxon>Chloroflexota</taxon>
        <taxon>Ktedonobacteria</taxon>
        <taxon>Ktedonobacterales</taxon>
        <taxon>Thermosporotrichaceae</taxon>
        <taxon>Thermosporothrix</taxon>
    </lineage>
</organism>
<dbReference type="Pfam" id="PF00392">
    <property type="entry name" value="GntR"/>
    <property type="match status" value="1"/>
</dbReference>
<dbReference type="Gene3D" id="1.10.10.10">
    <property type="entry name" value="Winged helix-like DNA-binding domain superfamily/Winged helix DNA-binding domain"/>
    <property type="match status" value="1"/>
</dbReference>
<evidence type="ECO:0000313" key="5">
    <source>
        <dbReference type="EMBL" id="BBH87974.1"/>
    </source>
</evidence>
<dbReference type="CDD" id="cd07377">
    <property type="entry name" value="WHTH_GntR"/>
    <property type="match status" value="1"/>
</dbReference>
<keyword evidence="1" id="KW-0805">Transcription regulation</keyword>
<keyword evidence="3" id="KW-0804">Transcription</keyword>
<dbReference type="EMBL" id="AP019376">
    <property type="protein sequence ID" value="BBH87974.1"/>
    <property type="molecule type" value="Genomic_DNA"/>
</dbReference>
<reference evidence="5" key="1">
    <citation type="submission" date="2018-12" db="EMBL/GenBank/DDBJ databases">
        <title>Novel natural products biosynthetic potential of the class Ktedonobacteria.</title>
        <authorList>
            <person name="Zheng Y."/>
            <person name="Saitou A."/>
            <person name="Wang C.M."/>
            <person name="Toyoda A."/>
            <person name="Minakuchi Y."/>
            <person name="Sekiguchi Y."/>
            <person name="Ueda K."/>
            <person name="Takano H."/>
            <person name="Sakai Y."/>
            <person name="Yokota A."/>
            <person name="Yabe S."/>
        </authorList>
    </citation>
    <scope>NUCLEOTIDE SEQUENCE</scope>
    <source>
        <strain evidence="5">COM3</strain>
    </source>
</reference>
<dbReference type="GO" id="GO:0003677">
    <property type="term" value="F:DNA binding"/>
    <property type="evidence" value="ECO:0007669"/>
    <property type="project" value="UniProtKB-KW"/>
</dbReference>
<keyword evidence="2" id="KW-0238">DNA-binding</keyword>
<dbReference type="SMART" id="SM00345">
    <property type="entry name" value="HTH_GNTR"/>
    <property type="match status" value="1"/>
</dbReference>
<sequence>MAIWLHVNIRSGVPIYVQLVEQIQHALEVGTLSPGDSLPSVRELASELSIAPNTIVKAYNELQRMGLIESRAGKGTTVLGEAQQALRERQQDALLERLRGVVHDASQLGVSAEVLRTHFESAVGEFFPETQWQGDKQ</sequence>
<accession>A0A455SS31</accession>
<feature type="domain" description="HTH gntR-type" evidence="4">
    <location>
        <begin position="13"/>
        <end position="81"/>
    </location>
</feature>
<dbReference type="InterPro" id="IPR000524">
    <property type="entry name" value="Tscrpt_reg_HTH_GntR"/>
</dbReference>
<dbReference type="SUPFAM" id="SSF46785">
    <property type="entry name" value="Winged helix' DNA-binding domain"/>
    <property type="match status" value="1"/>
</dbReference>
<dbReference type="GO" id="GO:0003700">
    <property type="term" value="F:DNA-binding transcription factor activity"/>
    <property type="evidence" value="ECO:0007669"/>
    <property type="project" value="InterPro"/>
</dbReference>
<dbReference type="PANTHER" id="PTHR38445">
    <property type="entry name" value="HTH-TYPE TRANSCRIPTIONAL REPRESSOR YTRA"/>
    <property type="match status" value="1"/>
</dbReference>
<dbReference type="AlphaFoldDB" id="A0A455SS31"/>
<name>A0A455SS31_9CHLR</name>
<evidence type="ECO:0000256" key="1">
    <source>
        <dbReference type="ARBA" id="ARBA00023015"/>
    </source>
</evidence>
<dbReference type="InterPro" id="IPR036388">
    <property type="entry name" value="WH-like_DNA-bd_sf"/>
</dbReference>
<dbReference type="PROSITE" id="PS50949">
    <property type="entry name" value="HTH_GNTR"/>
    <property type="match status" value="1"/>
</dbReference>
<evidence type="ECO:0000256" key="2">
    <source>
        <dbReference type="ARBA" id="ARBA00023125"/>
    </source>
</evidence>
<proteinExistence type="predicted"/>
<evidence type="ECO:0000256" key="3">
    <source>
        <dbReference type="ARBA" id="ARBA00023163"/>
    </source>
</evidence>
<dbReference type="PANTHER" id="PTHR38445:SF7">
    <property type="entry name" value="GNTR-FAMILY TRANSCRIPTIONAL REGULATOR"/>
    <property type="match status" value="1"/>
</dbReference>
<dbReference type="InterPro" id="IPR036390">
    <property type="entry name" value="WH_DNA-bd_sf"/>
</dbReference>